<protein>
    <submittedName>
        <fullName evidence="2">Uncharacterized protein</fullName>
    </submittedName>
</protein>
<comment type="caution">
    <text evidence="2">The sequence shown here is derived from an EMBL/GenBank/DDBJ whole genome shotgun (WGS) entry which is preliminary data.</text>
</comment>
<reference evidence="2" key="1">
    <citation type="submission" date="2021-09" db="EMBL/GenBank/DDBJ databases">
        <authorList>
            <consortium name="AG Swart"/>
            <person name="Singh M."/>
            <person name="Singh A."/>
            <person name="Seah K."/>
            <person name="Emmerich C."/>
        </authorList>
    </citation>
    <scope>NUCLEOTIDE SEQUENCE</scope>
    <source>
        <strain evidence="2">ATCC30299</strain>
    </source>
</reference>
<evidence type="ECO:0000313" key="3">
    <source>
        <dbReference type="Proteomes" id="UP001162131"/>
    </source>
</evidence>
<keyword evidence="3" id="KW-1185">Reference proteome</keyword>
<evidence type="ECO:0000256" key="1">
    <source>
        <dbReference type="SAM" id="Phobius"/>
    </source>
</evidence>
<keyword evidence="1" id="KW-1133">Transmembrane helix</keyword>
<keyword evidence="1" id="KW-0812">Transmembrane</keyword>
<gene>
    <name evidence="2" type="ORF">BSTOLATCC_MIC38849</name>
</gene>
<evidence type="ECO:0000313" key="2">
    <source>
        <dbReference type="EMBL" id="CAG9325600.1"/>
    </source>
</evidence>
<dbReference type="EMBL" id="CAJZBQ010000038">
    <property type="protein sequence ID" value="CAG9325600.1"/>
    <property type="molecule type" value="Genomic_DNA"/>
</dbReference>
<dbReference type="Proteomes" id="UP001162131">
    <property type="component" value="Unassembled WGS sequence"/>
</dbReference>
<name>A0AAU9JH61_9CILI</name>
<proteinExistence type="predicted"/>
<accession>A0AAU9JH61</accession>
<keyword evidence="1" id="KW-0472">Membrane</keyword>
<feature type="transmembrane region" description="Helical" evidence="1">
    <location>
        <begin position="12"/>
        <end position="31"/>
    </location>
</feature>
<sequence length="80" mass="9397">MGLRNKKDAVSSFVLRAQMLIFLSISAWLVHHRYHKDPLEKKSARYEAEDISVFNLIRSQIIMSVNNMFRKPPNEPKKPE</sequence>
<dbReference type="AlphaFoldDB" id="A0AAU9JH61"/>
<organism evidence="2 3">
    <name type="scientific">Blepharisma stoltei</name>
    <dbReference type="NCBI Taxonomy" id="1481888"/>
    <lineage>
        <taxon>Eukaryota</taxon>
        <taxon>Sar</taxon>
        <taxon>Alveolata</taxon>
        <taxon>Ciliophora</taxon>
        <taxon>Postciliodesmatophora</taxon>
        <taxon>Heterotrichea</taxon>
        <taxon>Heterotrichida</taxon>
        <taxon>Blepharismidae</taxon>
        <taxon>Blepharisma</taxon>
    </lineage>
</organism>